<protein>
    <submittedName>
        <fullName evidence="1">Uncharacterized protein</fullName>
    </submittedName>
</protein>
<gene>
    <name evidence="1" type="ORF">Goari_016292</name>
</gene>
<proteinExistence type="predicted"/>
<reference evidence="1 2" key="1">
    <citation type="journal article" date="2019" name="Genome Biol. Evol.">
        <title>Insights into the evolution of the New World diploid cottons (Gossypium, subgenus Houzingenia) based on genome sequencing.</title>
        <authorList>
            <person name="Grover C.E."/>
            <person name="Arick M.A. 2nd"/>
            <person name="Thrash A."/>
            <person name="Conover J.L."/>
            <person name="Sanders W.S."/>
            <person name="Peterson D.G."/>
            <person name="Frelichowski J.E."/>
            <person name="Scheffler J.A."/>
            <person name="Scheffler B.E."/>
            <person name="Wendel J.F."/>
        </authorList>
    </citation>
    <scope>NUCLEOTIDE SEQUENCE [LARGE SCALE GENOMIC DNA]</scope>
    <source>
        <strain evidence="1">185</strain>
        <tissue evidence="1">Leaf</tissue>
    </source>
</reference>
<dbReference type="Proteomes" id="UP000593577">
    <property type="component" value="Unassembled WGS sequence"/>
</dbReference>
<keyword evidence="2" id="KW-1185">Reference proteome</keyword>
<accession>A0A7J8WI33</accession>
<organism evidence="1 2">
    <name type="scientific">Gossypium aridum</name>
    <name type="common">American cotton</name>
    <name type="synonym">Erioxylum aridum</name>
    <dbReference type="NCBI Taxonomy" id="34290"/>
    <lineage>
        <taxon>Eukaryota</taxon>
        <taxon>Viridiplantae</taxon>
        <taxon>Streptophyta</taxon>
        <taxon>Embryophyta</taxon>
        <taxon>Tracheophyta</taxon>
        <taxon>Spermatophyta</taxon>
        <taxon>Magnoliopsida</taxon>
        <taxon>eudicotyledons</taxon>
        <taxon>Gunneridae</taxon>
        <taxon>Pentapetalae</taxon>
        <taxon>rosids</taxon>
        <taxon>malvids</taxon>
        <taxon>Malvales</taxon>
        <taxon>Malvaceae</taxon>
        <taxon>Malvoideae</taxon>
        <taxon>Gossypium</taxon>
    </lineage>
</organism>
<dbReference type="EMBL" id="JABFAA010000001">
    <property type="protein sequence ID" value="MBA0674711.1"/>
    <property type="molecule type" value="Genomic_DNA"/>
</dbReference>
<evidence type="ECO:0000313" key="1">
    <source>
        <dbReference type="EMBL" id="MBA0674711.1"/>
    </source>
</evidence>
<name>A0A7J8WI33_GOSAI</name>
<dbReference type="AlphaFoldDB" id="A0A7J8WI33"/>
<comment type="caution">
    <text evidence="1">The sequence shown here is derived from an EMBL/GenBank/DDBJ whole genome shotgun (WGS) entry which is preliminary data.</text>
</comment>
<evidence type="ECO:0000313" key="2">
    <source>
        <dbReference type="Proteomes" id="UP000593577"/>
    </source>
</evidence>
<sequence length="88" mass="9596">MEDGLANLKIQDGEEEKGVEEQVQQEFCLMGCFLTALVVNFQAMKNTLANANGERGPDGGAIDLFFFLGSSSRFVTEDDVEGSSQAIW</sequence>